<feature type="domain" description="Mannosidase Ig/CBM-like" evidence="10">
    <location>
        <begin position="690"/>
        <end position="783"/>
    </location>
</feature>
<dbReference type="SUPFAM" id="SSF49303">
    <property type="entry name" value="beta-Galactosidase/glucuronidase domain"/>
    <property type="match status" value="2"/>
</dbReference>
<accession>G4T860</accession>
<dbReference type="SUPFAM" id="SSF51445">
    <property type="entry name" value="(Trans)glycosidases"/>
    <property type="match status" value="1"/>
</dbReference>
<evidence type="ECO:0000259" key="10">
    <source>
        <dbReference type="Pfam" id="PF17786"/>
    </source>
</evidence>
<dbReference type="HOGENOM" id="CLU_005015_1_1_1"/>
<dbReference type="eggNOG" id="KOG2230">
    <property type="taxonomic scope" value="Eukaryota"/>
</dbReference>
<evidence type="ECO:0000256" key="3">
    <source>
        <dbReference type="ARBA" id="ARBA00012754"/>
    </source>
</evidence>
<evidence type="ECO:0000259" key="9">
    <source>
        <dbReference type="Pfam" id="PF00703"/>
    </source>
</evidence>
<sequence length="868" mass="98334">MFTRKRPLSDKWFWKQYDPHSDDFSKPSVEGDRDSLTGSWKPCKSFPSEIYVELLAIGRIPDPFIGFNEHAVQWVADTEWLYACLFDLEDFTAIAQNDLASEITFEGLDTICDVYLNGKAVLHTDNMFRQYSLRLVPAINAKQLEAQYGAVRAGSCNLGDPSRVYIRKAAYHFRWDWGPELIGAGPWKPVTLTTFAARITEAQSSACVELATQESLLAITTRVEVVKAEGLLVRACLLDDNGHTVRIEECALSPHECRLVDMEWKFPSGRIRLWNPCGYGEAYLYRLQIQLLQGERCIDQITRRIGFRDIQLLQNPLLSAPGTTFCFRINGTKIFLRGSNWIPGDCFLTKMTHGRYFSWLNLLKSGNQNCIRVWGGGIYESDAFYDICDELGILVWQDFAFACGVYPAHKEFMDTVSEEARDNLKRLRHHASLAVLCGNNEDYLQIKMWGVKGGLPAVVIYEGLLPKLVKELTSPCIPYVYGSPYGGEGDDTSDPTIGDVHQWDVWAGKGEPFQDFDILGGRFISEFGVPSLPCFRTVEAFFSSNDTSERFPQSTVIQQHTRAGSYEKRFAVLMNENFRMTGDLESYIYLTQLMQSEALGFAYRVWRRNWKGEGHEETAGVLVWQLNDCWPVTSWAICDYFLRPKPAYFSISRELKPLTVGIQRTVAKNRTNDRPRAFYEFGAFQSVAATLDIWASNFTLTRQNVRLELHGYDLQSDWTYRHIQDLLLEPNCSRDVICGMACPHGGIEGTIPTPSRSVVMAATLRDQDGRVVSQCVDWPQPFKFIQPQDPRLTAVLRQNVLEVQAERPVKGLFLSVDGGEDDVIWSENGLDIVPGYTASITITGLKGRTINVAYLGCEKRTPLRMSGQ</sequence>
<dbReference type="InterPro" id="IPR054593">
    <property type="entry name" value="Beta-mannosidase-like_N2"/>
</dbReference>
<dbReference type="STRING" id="1109443.G4T860"/>
<dbReference type="Gene3D" id="3.20.20.80">
    <property type="entry name" value="Glycosidases"/>
    <property type="match status" value="1"/>
</dbReference>
<dbReference type="GO" id="GO:0005975">
    <property type="term" value="P:carbohydrate metabolic process"/>
    <property type="evidence" value="ECO:0007669"/>
    <property type="project" value="InterPro"/>
</dbReference>
<keyword evidence="5" id="KW-0326">Glycosidase</keyword>
<keyword evidence="13" id="KW-1185">Reference proteome</keyword>
<dbReference type="OrthoDB" id="2866996at2759"/>
<evidence type="ECO:0000259" key="11">
    <source>
        <dbReference type="Pfam" id="PF22666"/>
    </source>
</evidence>
<evidence type="ECO:0000313" key="13">
    <source>
        <dbReference type="Proteomes" id="UP000007148"/>
    </source>
</evidence>
<gene>
    <name evidence="12" type="ORF">PIIN_01338</name>
</gene>
<dbReference type="Proteomes" id="UP000007148">
    <property type="component" value="Unassembled WGS sequence"/>
</dbReference>
<name>G4T860_SERID</name>
<dbReference type="EC" id="3.2.1.25" evidence="3"/>
<feature type="domain" description="Glycoside hydrolase family 2 immunoglobulin-like beta-sandwich" evidence="9">
    <location>
        <begin position="235"/>
        <end position="308"/>
    </location>
</feature>
<comment type="similarity">
    <text evidence="6">Belongs to the glycosyl hydrolase 2 family. Beta-mannosidase B subfamily.</text>
</comment>
<protein>
    <recommendedName>
        <fullName evidence="7">Beta-mannosidase B</fullName>
        <ecNumber evidence="3">3.2.1.25</ecNumber>
    </recommendedName>
    <alternativeName>
        <fullName evidence="8">Mannanase B</fullName>
    </alternativeName>
</protein>
<proteinExistence type="inferred from homology"/>
<comment type="caution">
    <text evidence="12">The sequence shown here is derived from an EMBL/GenBank/DDBJ whole genome shotgun (WGS) entry which is preliminary data.</text>
</comment>
<feature type="domain" description="Beta-mannosidase-like galactose-binding" evidence="11">
    <location>
        <begin position="39"/>
        <end position="188"/>
    </location>
</feature>
<dbReference type="Pfam" id="PF22666">
    <property type="entry name" value="Glyco_hydro_2_N2"/>
    <property type="match status" value="1"/>
</dbReference>
<evidence type="ECO:0000256" key="1">
    <source>
        <dbReference type="ARBA" id="ARBA00000829"/>
    </source>
</evidence>
<dbReference type="Gene3D" id="2.60.40.10">
    <property type="entry name" value="Immunoglobulins"/>
    <property type="match status" value="1"/>
</dbReference>
<dbReference type="InterPro" id="IPR017853">
    <property type="entry name" value="GH"/>
</dbReference>
<dbReference type="PANTHER" id="PTHR43730">
    <property type="entry name" value="BETA-MANNOSIDASE"/>
    <property type="match status" value="1"/>
</dbReference>
<dbReference type="OMA" id="PIPYHRG"/>
<dbReference type="PANTHER" id="PTHR43730:SF1">
    <property type="entry name" value="BETA-MANNOSIDASE"/>
    <property type="match status" value="1"/>
</dbReference>
<dbReference type="InterPro" id="IPR006102">
    <property type="entry name" value="Ig-like_GH2"/>
</dbReference>
<dbReference type="EMBL" id="CAFZ01000015">
    <property type="protein sequence ID" value="CCA67509.1"/>
    <property type="molecule type" value="Genomic_DNA"/>
</dbReference>
<comment type="catalytic activity">
    <reaction evidence="1">
        <text>Hydrolysis of terminal, non-reducing beta-D-mannose residues in beta-D-mannosides.</text>
        <dbReference type="EC" id="3.2.1.25"/>
    </reaction>
</comment>
<dbReference type="InterPro" id="IPR041447">
    <property type="entry name" value="Mannosidase_ig"/>
</dbReference>
<evidence type="ECO:0000313" key="12">
    <source>
        <dbReference type="EMBL" id="CCA67509.1"/>
    </source>
</evidence>
<dbReference type="GO" id="GO:0004567">
    <property type="term" value="F:beta-mannosidase activity"/>
    <property type="evidence" value="ECO:0007669"/>
    <property type="project" value="UniProtKB-EC"/>
</dbReference>
<evidence type="ECO:0000256" key="8">
    <source>
        <dbReference type="ARBA" id="ARBA00041614"/>
    </source>
</evidence>
<dbReference type="SUPFAM" id="SSF49785">
    <property type="entry name" value="Galactose-binding domain-like"/>
    <property type="match status" value="1"/>
</dbReference>
<evidence type="ECO:0000256" key="2">
    <source>
        <dbReference type="ARBA" id="ARBA00004740"/>
    </source>
</evidence>
<dbReference type="InterPro" id="IPR050887">
    <property type="entry name" value="Beta-mannosidase_GH2"/>
</dbReference>
<dbReference type="Pfam" id="PF00703">
    <property type="entry name" value="Glyco_hydro_2"/>
    <property type="match status" value="1"/>
</dbReference>
<dbReference type="InterPro" id="IPR013783">
    <property type="entry name" value="Ig-like_fold"/>
</dbReference>
<organism evidence="12 13">
    <name type="scientific">Serendipita indica (strain DSM 11827)</name>
    <name type="common">Root endophyte fungus</name>
    <name type="synonym">Piriformospora indica</name>
    <dbReference type="NCBI Taxonomy" id="1109443"/>
    <lineage>
        <taxon>Eukaryota</taxon>
        <taxon>Fungi</taxon>
        <taxon>Dikarya</taxon>
        <taxon>Basidiomycota</taxon>
        <taxon>Agaricomycotina</taxon>
        <taxon>Agaricomycetes</taxon>
        <taxon>Sebacinales</taxon>
        <taxon>Serendipitaceae</taxon>
        <taxon>Serendipita</taxon>
    </lineage>
</organism>
<evidence type="ECO:0000256" key="5">
    <source>
        <dbReference type="ARBA" id="ARBA00023295"/>
    </source>
</evidence>
<dbReference type="GO" id="GO:0006516">
    <property type="term" value="P:glycoprotein catabolic process"/>
    <property type="evidence" value="ECO:0007669"/>
    <property type="project" value="TreeGrafter"/>
</dbReference>
<dbReference type="Gene3D" id="2.60.120.260">
    <property type="entry name" value="Galactose-binding domain-like"/>
    <property type="match status" value="1"/>
</dbReference>
<dbReference type="InterPro" id="IPR036156">
    <property type="entry name" value="Beta-gal/glucu_dom_sf"/>
</dbReference>
<dbReference type="InParanoid" id="G4T860"/>
<evidence type="ECO:0000256" key="6">
    <source>
        <dbReference type="ARBA" id="ARBA00038429"/>
    </source>
</evidence>
<dbReference type="InterPro" id="IPR008979">
    <property type="entry name" value="Galactose-bd-like_sf"/>
</dbReference>
<evidence type="ECO:0000256" key="4">
    <source>
        <dbReference type="ARBA" id="ARBA00022801"/>
    </source>
</evidence>
<comment type="pathway">
    <text evidence="2">Glycan metabolism; N-glycan degradation.</text>
</comment>
<dbReference type="Pfam" id="PF17786">
    <property type="entry name" value="Mannosidase_ig"/>
    <property type="match status" value="1"/>
</dbReference>
<dbReference type="FunFam" id="3.20.20.80:FF:000050">
    <property type="entry name" value="Beta-mannosidase B"/>
    <property type="match status" value="1"/>
</dbReference>
<keyword evidence="4" id="KW-0378">Hydrolase</keyword>
<evidence type="ECO:0000256" key="7">
    <source>
        <dbReference type="ARBA" id="ARBA00041069"/>
    </source>
</evidence>
<dbReference type="AlphaFoldDB" id="G4T860"/>
<reference evidence="12 13" key="1">
    <citation type="journal article" date="2011" name="PLoS Pathog.">
        <title>Endophytic Life Strategies Decoded by Genome and Transcriptome Analyses of the Mutualistic Root Symbiont Piriformospora indica.</title>
        <authorList>
            <person name="Zuccaro A."/>
            <person name="Lahrmann U."/>
            <person name="Guldener U."/>
            <person name="Langen G."/>
            <person name="Pfiffi S."/>
            <person name="Biedenkopf D."/>
            <person name="Wong P."/>
            <person name="Samans B."/>
            <person name="Grimm C."/>
            <person name="Basiewicz M."/>
            <person name="Murat C."/>
            <person name="Martin F."/>
            <person name="Kogel K.H."/>
        </authorList>
    </citation>
    <scope>NUCLEOTIDE SEQUENCE [LARGE SCALE GENOMIC DNA]</scope>
    <source>
        <strain evidence="12 13">DSM 11827</strain>
    </source>
</reference>